<dbReference type="RefSeq" id="WP_352302762.1">
    <property type="nucleotide sequence ID" value="NZ_JBEOSG010000004.1"/>
</dbReference>
<evidence type="ECO:0000313" key="2">
    <source>
        <dbReference type="EMBL" id="MET8434962.1"/>
    </source>
</evidence>
<accession>A0ABV2UAS8</accession>
<keyword evidence="1" id="KW-0472">Membrane</keyword>
<dbReference type="Proteomes" id="UP001550044">
    <property type="component" value="Unassembled WGS sequence"/>
</dbReference>
<keyword evidence="3" id="KW-1185">Reference proteome</keyword>
<dbReference type="EMBL" id="JBEXIP010000014">
    <property type="protein sequence ID" value="MET8434962.1"/>
    <property type="molecule type" value="Genomic_DNA"/>
</dbReference>
<sequence>MTPADDPAGDRPERMSLAVAFGGASVAFWFCCPFWMLVWLLALPLGLTGLVRGSIEYRAASRRNTSRAQPLVGLVLSFVGTSAAVAYLIFLLTHPDLPIQG</sequence>
<evidence type="ECO:0000256" key="1">
    <source>
        <dbReference type="SAM" id="Phobius"/>
    </source>
</evidence>
<protein>
    <recommendedName>
        <fullName evidence="4">DUF4190 domain-containing protein</fullName>
    </recommendedName>
</protein>
<organism evidence="2 3">
    <name type="scientific">Streptomyces sp. 900116325</name>
    <dbReference type="NCBI Taxonomy" id="3154295"/>
    <lineage>
        <taxon>Bacteria</taxon>
        <taxon>Bacillati</taxon>
        <taxon>Actinomycetota</taxon>
        <taxon>Actinomycetes</taxon>
        <taxon>Kitasatosporales</taxon>
        <taxon>Streptomycetaceae</taxon>
        <taxon>Streptomyces</taxon>
    </lineage>
</organism>
<comment type="caution">
    <text evidence="2">The sequence shown here is derived from an EMBL/GenBank/DDBJ whole genome shotgun (WGS) entry which is preliminary data.</text>
</comment>
<feature type="transmembrane region" description="Helical" evidence="1">
    <location>
        <begin position="71"/>
        <end position="92"/>
    </location>
</feature>
<name>A0ABV2UAS8_9ACTN</name>
<gene>
    <name evidence="2" type="ORF">ABZV61_19605</name>
</gene>
<proteinExistence type="predicted"/>
<keyword evidence="1" id="KW-0812">Transmembrane</keyword>
<evidence type="ECO:0000313" key="3">
    <source>
        <dbReference type="Proteomes" id="UP001550044"/>
    </source>
</evidence>
<feature type="transmembrane region" description="Helical" evidence="1">
    <location>
        <begin position="26"/>
        <end position="51"/>
    </location>
</feature>
<evidence type="ECO:0008006" key="4">
    <source>
        <dbReference type="Google" id="ProtNLM"/>
    </source>
</evidence>
<keyword evidence="1" id="KW-1133">Transmembrane helix</keyword>
<reference evidence="2 3" key="1">
    <citation type="submission" date="2024-06" db="EMBL/GenBank/DDBJ databases">
        <title>The Natural Products Discovery Center: Release of the First 8490 Sequenced Strains for Exploring Actinobacteria Biosynthetic Diversity.</title>
        <authorList>
            <person name="Kalkreuter E."/>
            <person name="Kautsar S.A."/>
            <person name="Yang D."/>
            <person name="Bader C.D."/>
            <person name="Teijaro C.N."/>
            <person name="Fluegel L."/>
            <person name="Davis C.M."/>
            <person name="Simpson J.R."/>
            <person name="Lauterbach L."/>
            <person name="Steele A.D."/>
            <person name="Gui C."/>
            <person name="Meng S."/>
            <person name="Li G."/>
            <person name="Viehrig K."/>
            <person name="Ye F."/>
            <person name="Su P."/>
            <person name="Kiefer A.F."/>
            <person name="Nichols A."/>
            <person name="Cepeda A.J."/>
            <person name="Yan W."/>
            <person name="Fan B."/>
            <person name="Jiang Y."/>
            <person name="Adhikari A."/>
            <person name="Zheng C.-J."/>
            <person name="Schuster L."/>
            <person name="Cowan T.M."/>
            <person name="Smanski M.J."/>
            <person name="Chevrette M.G."/>
            <person name="De Carvalho L.P.S."/>
            <person name="Shen B."/>
        </authorList>
    </citation>
    <scope>NUCLEOTIDE SEQUENCE [LARGE SCALE GENOMIC DNA]</scope>
    <source>
        <strain evidence="2 3">NPDC005137</strain>
    </source>
</reference>